<dbReference type="Pfam" id="PF01494">
    <property type="entry name" value="FAD_binding_3"/>
    <property type="match status" value="1"/>
</dbReference>
<dbReference type="InterPro" id="IPR036188">
    <property type="entry name" value="FAD/NAD-bd_sf"/>
</dbReference>
<protein>
    <recommendedName>
        <fullName evidence="7">FAD-binding domain-containing protein</fullName>
    </recommendedName>
</protein>
<proteinExistence type="inferred from homology"/>
<gene>
    <name evidence="8" type="ORF">BCR38DRAFT_511183</name>
</gene>
<dbReference type="EMBL" id="MCFJ01000004">
    <property type="protein sequence ID" value="ORY67816.1"/>
    <property type="molecule type" value="Genomic_DNA"/>
</dbReference>
<dbReference type="AlphaFoldDB" id="A0A1Y2E963"/>
<comment type="caution">
    <text evidence="8">The sequence shown here is derived from an EMBL/GenBank/DDBJ whole genome shotgun (WGS) entry which is preliminary data.</text>
</comment>
<keyword evidence="9" id="KW-1185">Reference proteome</keyword>
<evidence type="ECO:0000256" key="3">
    <source>
        <dbReference type="ARBA" id="ARBA00022630"/>
    </source>
</evidence>
<evidence type="ECO:0000313" key="8">
    <source>
        <dbReference type="EMBL" id="ORY67816.1"/>
    </source>
</evidence>
<keyword evidence="3" id="KW-0285">Flavoprotein</keyword>
<reference evidence="8 9" key="1">
    <citation type="submission" date="2016-07" db="EMBL/GenBank/DDBJ databases">
        <title>Pervasive Adenine N6-methylation of Active Genes in Fungi.</title>
        <authorList>
            <consortium name="DOE Joint Genome Institute"/>
            <person name="Mondo S.J."/>
            <person name="Dannebaum R.O."/>
            <person name="Kuo R.C."/>
            <person name="Labutti K."/>
            <person name="Haridas S."/>
            <person name="Kuo A."/>
            <person name="Salamov A."/>
            <person name="Ahrendt S.R."/>
            <person name="Lipzen A."/>
            <person name="Sullivan W."/>
            <person name="Andreopoulos W.B."/>
            <person name="Clum A."/>
            <person name="Lindquist E."/>
            <person name="Daum C."/>
            <person name="Ramamoorthy G.K."/>
            <person name="Gryganskyi A."/>
            <person name="Culley D."/>
            <person name="Magnuson J.K."/>
            <person name="James T.Y."/>
            <person name="O'Malley M.A."/>
            <person name="Stajich J.E."/>
            <person name="Spatafora J.W."/>
            <person name="Visel A."/>
            <person name="Grigoriev I.V."/>
        </authorList>
    </citation>
    <scope>NUCLEOTIDE SEQUENCE [LARGE SCALE GENOMIC DNA]</scope>
    <source>
        <strain evidence="8 9">CBS 129021</strain>
    </source>
</reference>
<dbReference type="SUPFAM" id="SSF54373">
    <property type="entry name" value="FAD-linked reductases, C-terminal domain"/>
    <property type="match status" value="1"/>
</dbReference>
<accession>A0A1Y2E963</accession>
<evidence type="ECO:0000313" key="9">
    <source>
        <dbReference type="Proteomes" id="UP000193689"/>
    </source>
</evidence>
<sequence>MGSNGRPSYVAPGGHLRSLAVSGRGAHDDASISAPSLWSTTREQLLSTPSPPQETGDLAYRGTFSLEQLRALNDPDIAELCSRKIISIWLGPDKHCVFYPVREGKEFNLVIARPDNMPRGTRTMQGDIQELRECFIGWDSTITKIISCLSSVSKWKLCHHYDLESWTKGSVVIIGDASHPTLPYLAQGAAMAAEDGAQLGKLLGLLQSAARSMDMAVKPLIPEALKLFEALRKSRTNTIVLGAISNREWFHVADGPKQRLRDEGMAAAMKGEEPRNKWSYHDARYQAELLGFDAVDEIEKAFGEWWEGKSTGRNGSVGN</sequence>
<dbReference type="OrthoDB" id="1878542at2759"/>
<dbReference type="PANTHER" id="PTHR13789:SF311">
    <property type="entry name" value="HYDROXYLASE, PUTATIVE (AFU_ORTHOLOGUE AFUA_5G10180)-RELATED"/>
    <property type="match status" value="1"/>
</dbReference>
<comment type="similarity">
    <text evidence="2">Belongs to the paxM FAD-dependent monooxygenase family.</text>
</comment>
<dbReference type="InterPro" id="IPR050493">
    <property type="entry name" value="FAD-dep_Monooxygenase_BioMet"/>
</dbReference>
<organism evidence="8 9">
    <name type="scientific">Pseudomassariella vexata</name>
    <dbReference type="NCBI Taxonomy" id="1141098"/>
    <lineage>
        <taxon>Eukaryota</taxon>
        <taxon>Fungi</taxon>
        <taxon>Dikarya</taxon>
        <taxon>Ascomycota</taxon>
        <taxon>Pezizomycotina</taxon>
        <taxon>Sordariomycetes</taxon>
        <taxon>Xylariomycetidae</taxon>
        <taxon>Amphisphaeriales</taxon>
        <taxon>Pseudomassariaceae</taxon>
        <taxon>Pseudomassariella</taxon>
    </lineage>
</organism>
<feature type="domain" description="FAD-binding" evidence="7">
    <location>
        <begin position="70"/>
        <end position="205"/>
    </location>
</feature>
<evidence type="ECO:0000256" key="2">
    <source>
        <dbReference type="ARBA" id="ARBA00007992"/>
    </source>
</evidence>
<dbReference type="GO" id="GO:0071949">
    <property type="term" value="F:FAD binding"/>
    <property type="evidence" value="ECO:0007669"/>
    <property type="project" value="InterPro"/>
</dbReference>
<dbReference type="STRING" id="1141098.A0A1Y2E963"/>
<name>A0A1Y2E963_9PEZI</name>
<keyword evidence="5" id="KW-0560">Oxidoreductase</keyword>
<comment type="pathway">
    <text evidence="1">Secondary metabolite biosynthesis.</text>
</comment>
<dbReference type="SUPFAM" id="SSF51905">
    <property type="entry name" value="FAD/NAD(P)-binding domain"/>
    <property type="match status" value="1"/>
</dbReference>
<evidence type="ECO:0000256" key="1">
    <source>
        <dbReference type="ARBA" id="ARBA00005179"/>
    </source>
</evidence>
<dbReference type="Gene3D" id="3.50.50.60">
    <property type="entry name" value="FAD/NAD(P)-binding domain"/>
    <property type="match status" value="1"/>
</dbReference>
<evidence type="ECO:0000256" key="5">
    <source>
        <dbReference type="ARBA" id="ARBA00023002"/>
    </source>
</evidence>
<dbReference type="GeneID" id="63781239"/>
<dbReference type="PANTHER" id="PTHR13789">
    <property type="entry name" value="MONOOXYGENASE"/>
    <property type="match status" value="1"/>
</dbReference>
<dbReference type="InParanoid" id="A0A1Y2E963"/>
<dbReference type="InterPro" id="IPR002938">
    <property type="entry name" value="FAD-bd"/>
</dbReference>
<dbReference type="Proteomes" id="UP000193689">
    <property type="component" value="Unassembled WGS sequence"/>
</dbReference>
<evidence type="ECO:0000256" key="6">
    <source>
        <dbReference type="ARBA" id="ARBA00023033"/>
    </source>
</evidence>
<dbReference type="RefSeq" id="XP_040718440.1">
    <property type="nucleotide sequence ID" value="XM_040865027.1"/>
</dbReference>
<evidence type="ECO:0000259" key="7">
    <source>
        <dbReference type="Pfam" id="PF01494"/>
    </source>
</evidence>
<keyword evidence="6" id="KW-0503">Monooxygenase</keyword>
<keyword evidence="4" id="KW-0274">FAD</keyword>
<evidence type="ECO:0000256" key="4">
    <source>
        <dbReference type="ARBA" id="ARBA00022827"/>
    </source>
</evidence>
<dbReference type="GO" id="GO:0004497">
    <property type="term" value="F:monooxygenase activity"/>
    <property type="evidence" value="ECO:0007669"/>
    <property type="project" value="UniProtKB-KW"/>
</dbReference>